<accession>A0A6A7RTY9</accession>
<dbReference type="Proteomes" id="UP000342300">
    <property type="component" value="Unassembled WGS sequence"/>
</dbReference>
<protein>
    <submittedName>
        <fullName evidence="2">Uncharacterized protein</fullName>
    </submittedName>
</protein>
<dbReference type="AlphaFoldDB" id="A0A6A7RTY9"/>
<evidence type="ECO:0000256" key="1">
    <source>
        <dbReference type="SAM" id="MobiDB-lite"/>
    </source>
</evidence>
<sequence length="107" mass="12006">MGPRKPLNEVRDRHKVSQQDATDRRLLRWSLHVNDTRLVPRDGTAVNLGSSAFRLFSLLVRPLSGLRSDVCVALEIGNHQGAISRLEEVGKAVEKKATPMAVRKKWP</sequence>
<comment type="caution">
    <text evidence="2">The sequence shown here is derived from an EMBL/GenBank/DDBJ whole genome shotgun (WGS) entry which is preliminary data.</text>
</comment>
<dbReference type="EMBL" id="PDHS01000245">
    <property type="protein sequence ID" value="MQM30981.1"/>
    <property type="molecule type" value="Genomic_DNA"/>
</dbReference>
<gene>
    <name evidence="2" type="ORF">CRU78_10840</name>
</gene>
<name>A0A6A7RTY9_9PROT</name>
<feature type="region of interest" description="Disordered" evidence="1">
    <location>
        <begin position="1"/>
        <end position="20"/>
    </location>
</feature>
<evidence type="ECO:0000313" key="2">
    <source>
        <dbReference type="EMBL" id="MQM30981.1"/>
    </source>
</evidence>
<organism evidence="2 3">
    <name type="scientific">Candidatus Accumulibacter phosphatis</name>
    <dbReference type="NCBI Taxonomy" id="327160"/>
    <lineage>
        <taxon>Bacteria</taxon>
        <taxon>Pseudomonadati</taxon>
        <taxon>Pseudomonadota</taxon>
        <taxon>Betaproteobacteria</taxon>
        <taxon>Candidatus Accumulibacter</taxon>
    </lineage>
</organism>
<evidence type="ECO:0000313" key="3">
    <source>
        <dbReference type="Proteomes" id="UP000342300"/>
    </source>
</evidence>
<proteinExistence type="predicted"/>
<reference evidence="2 3" key="1">
    <citation type="submission" date="2017-09" db="EMBL/GenBank/DDBJ databases">
        <title>Metagenomic Analysis Reveals Denitrifying Candidatus Accumulibacter and Flanking Population as a Source of N2O.</title>
        <authorList>
            <person name="Gao H."/>
            <person name="Mao Y."/>
            <person name="Zhao X."/>
            <person name="Liu W.-T."/>
            <person name="Zhang T."/>
            <person name="Wells G."/>
        </authorList>
    </citation>
    <scope>NUCLEOTIDE SEQUENCE [LARGE SCALE GENOMIC DNA]</scope>
    <source>
        <strain evidence="2">CANDO_2_IC</strain>
    </source>
</reference>